<proteinExistence type="predicted"/>
<gene>
    <name evidence="2" type="primary">PGBD3_4</name>
</gene>
<organism evidence="2">
    <name type="scientific">Melanaphis sacchari</name>
    <dbReference type="NCBI Taxonomy" id="742174"/>
    <lineage>
        <taxon>Eukaryota</taxon>
        <taxon>Metazoa</taxon>
        <taxon>Ecdysozoa</taxon>
        <taxon>Arthropoda</taxon>
        <taxon>Hexapoda</taxon>
        <taxon>Insecta</taxon>
        <taxon>Pterygota</taxon>
        <taxon>Neoptera</taxon>
        <taxon>Paraneoptera</taxon>
        <taxon>Hemiptera</taxon>
        <taxon>Sternorrhyncha</taxon>
        <taxon>Aphidomorpha</taxon>
        <taxon>Aphidoidea</taxon>
        <taxon>Aphididae</taxon>
        <taxon>Aphidini</taxon>
        <taxon>Melanaphis</taxon>
    </lineage>
</organism>
<accession>A0A2H8TNX6</accession>
<dbReference type="PANTHER" id="PTHR47272">
    <property type="entry name" value="DDE_TNP_1_7 DOMAIN-CONTAINING PROTEIN"/>
    <property type="match status" value="1"/>
</dbReference>
<feature type="domain" description="PiggyBac transposable element-derived protein" evidence="1">
    <location>
        <begin position="210"/>
        <end position="578"/>
    </location>
</feature>
<name>A0A2H8TNX6_9HEMI</name>
<dbReference type="OrthoDB" id="6599603at2759"/>
<evidence type="ECO:0000259" key="1">
    <source>
        <dbReference type="Pfam" id="PF13843"/>
    </source>
</evidence>
<protein>
    <submittedName>
        <fullName evidence="2">PiggyBac transposable element-derived protein 3</fullName>
    </submittedName>
</protein>
<dbReference type="Pfam" id="PF13843">
    <property type="entry name" value="DDE_Tnp_1_7"/>
    <property type="match status" value="1"/>
</dbReference>
<dbReference type="AlphaFoldDB" id="A0A2H8TNX6"/>
<evidence type="ECO:0000313" key="2">
    <source>
        <dbReference type="EMBL" id="MBW15332.1"/>
    </source>
</evidence>
<dbReference type="InterPro" id="IPR029526">
    <property type="entry name" value="PGBD"/>
</dbReference>
<sequence>MVSNEKPSQLDKLHICYICVQDQYYKFQRFHHKFSWIFVSFIIDLQEFCTMASKNILQDNEIEDLLFLTPPEGSEDELEDFNIDELVCENYDTDMYDHNDDNVDIIDLPDLDQNIFIPNNAIELADPILIVVPNSESLNLRQPLVNSTKTSEVSVVHTPTVDKINTTKRTKFREIKSVVWKKRPFQISPDEIKFKGDTSLPQDPFFDLESPLDFFNYFFSSDLLQHICEESLRYSLQKNVNKPFEITETDLKRYLGICIMTSICIVPDIRQYWSENLENNVIKNTMTVNKFEKIRQFLHFCNNDIYIPRGQPGHDRLFRIRTVLETLKKRFQTVPLEESLSVDEQLCATKGRHYMKQYMPMKPHKWGYKLFILAGVSGFAYNIEIYSGQENDPQYRLTNEPDLGASANIVVRLCRIIPTYKNYVVYFDNYYTSLGLLVYLKNIGVLSLGTVRRNRLKQVKLPNEKEFMKSERGSSAECITKIQNNILSAVVWKDNRLVTLLSTFIGEQPKSEVLRFSKSQKKSVNVPCPSAVTIYNKHMGGVDLLDANIGRYKIRMRSRKWYIRLFYHLLDTCVVNAWILQKRVLTQKNEDDKIITLAKFREVLAVTLCQTSKNINITPTRGRPCKKANNVYMTDRKKPRVVHTSTITNRERYDCVSHWPVWNTTRQRCKYTNCKGFTYVNCSKCKTFMCFNKNNSCFVSYHTN</sequence>
<dbReference type="EMBL" id="GFXV01003527">
    <property type="protein sequence ID" value="MBW15332.1"/>
    <property type="molecule type" value="Transcribed_RNA"/>
</dbReference>
<reference evidence="2" key="1">
    <citation type="submission" date="2017-10" db="EMBL/GenBank/DDBJ databases">
        <title>Transcriptome Assembly of Sugarcane Aphid Adults.</title>
        <authorList>
            <person name="Scully E.D."/>
            <person name="Palmer N.A."/>
            <person name="Geib S.M."/>
            <person name="Sarath G."/>
            <person name="Sattler S.E."/>
        </authorList>
    </citation>
    <scope>NUCLEOTIDE SEQUENCE</scope>
    <source>
        <tissue evidence="2">Whole body</tissue>
    </source>
</reference>